<dbReference type="EMBL" id="WXFA01000063">
    <property type="protein sequence ID" value="MBM3095967.1"/>
    <property type="molecule type" value="Genomic_DNA"/>
</dbReference>
<comment type="caution">
    <text evidence="2">The sequence shown here is derived from an EMBL/GenBank/DDBJ whole genome shotgun (WGS) entry which is preliminary data.</text>
</comment>
<proteinExistence type="predicted"/>
<dbReference type="AlphaFoldDB" id="A0AAW4FX51"/>
<protein>
    <submittedName>
        <fullName evidence="2">Uncharacterized protein</fullName>
    </submittedName>
</protein>
<sequence>MYWFMSANQGQTPNDPTTAWQRPPLSIARTGARHNSSLCDYRLISGNYGAHTKGMADLLRKIIDVAMFGSTESSELQALDEERKFMLKQYQLGLIPETDWRELLDNDPVLSAHLSGRGVR</sequence>
<dbReference type="RefSeq" id="WP_156408382.1">
    <property type="nucleotide sequence ID" value="NZ_CP083371.1"/>
</dbReference>
<dbReference type="Proteomes" id="UP000744980">
    <property type="component" value="Unassembled WGS sequence"/>
</dbReference>
<organism evidence="2 3">
    <name type="scientific">Ensifer canadensis</name>
    <dbReference type="NCBI Taxonomy" id="555315"/>
    <lineage>
        <taxon>Bacteria</taxon>
        <taxon>Pseudomonadati</taxon>
        <taxon>Pseudomonadota</taxon>
        <taxon>Alphaproteobacteria</taxon>
        <taxon>Hyphomicrobiales</taxon>
        <taxon>Rhizobiaceae</taxon>
        <taxon>Sinorhizobium/Ensifer group</taxon>
        <taxon>Ensifer</taxon>
    </lineage>
</organism>
<reference evidence="2 3" key="1">
    <citation type="submission" date="2020-01" db="EMBL/GenBank/DDBJ databases">
        <title>Draft genome assembly of Ensifer adhaerens T173.</title>
        <authorList>
            <person name="Craig J.E."/>
            <person name="Stinchcombe J.R."/>
        </authorList>
    </citation>
    <scope>NUCLEOTIDE SEQUENCE [LARGE SCALE GENOMIC DNA]</scope>
    <source>
        <strain evidence="2 3">T173</strain>
    </source>
</reference>
<evidence type="ECO:0000256" key="1">
    <source>
        <dbReference type="SAM" id="MobiDB-lite"/>
    </source>
</evidence>
<feature type="region of interest" description="Disordered" evidence="1">
    <location>
        <begin position="1"/>
        <end position="21"/>
    </location>
</feature>
<accession>A0AAW4FX51</accession>
<name>A0AAW4FX51_9HYPH</name>
<evidence type="ECO:0000313" key="2">
    <source>
        <dbReference type="EMBL" id="MBM3095967.1"/>
    </source>
</evidence>
<gene>
    <name evidence="2" type="ORF">GFB56_35400</name>
</gene>
<keyword evidence="3" id="KW-1185">Reference proteome</keyword>
<feature type="compositionally biased region" description="Polar residues" evidence="1">
    <location>
        <begin position="1"/>
        <end position="20"/>
    </location>
</feature>
<evidence type="ECO:0000313" key="3">
    <source>
        <dbReference type="Proteomes" id="UP000744980"/>
    </source>
</evidence>